<reference evidence="2 3" key="1">
    <citation type="journal article" date="2018" name="IMA Fungus">
        <title>IMA Genome-F 9: Draft genome sequence of Annulohypoxylon stygium, Aspergillus mulundensis, Berkeleyomyces basicola (syn. Thielaviopsis basicola), Ceratocystis smalleyi, two Cercospora beticola strains, Coleophoma cylindrospora, Fusarium fracticaudum, Phialophora cf. hyalina, and Morchella septimelata.</title>
        <authorList>
            <person name="Wingfield B.D."/>
            <person name="Bills G.F."/>
            <person name="Dong Y."/>
            <person name="Huang W."/>
            <person name="Nel W.J."/>
            <person name="Swalarsk-Parry B.S."/>
            <person name="Vaghefi N."/>
            <person name="Wilken P.M."/>
            <person name="An Z."/>
            <person name="de Beer Z.W."/>
            <person name="De Vos L."/>
            <person name="Chen L."/>
            <person name="Duong T.A."/>
            <person name="Gao Y."/>
            <person name="Hammerbacher A."/>
            <person name="Kikkert J.R."/>
            <person name="Li Y."/>
            <person name="Li H."/>
            <person name="Li K."/>
            <person name="Li Q."/>
            <person name="Liu X."/>
            <person name="Ma X."/>
            <person name="Naidoo K."/>
            <person name="Pethybridge S.J."/>
            <person name="Sun J."/>
            <person name="Steenkamp E.T."/>
            <person name="van der Nest M.A."/>
            <person name="van Wyk S."/>
            <person name="Wingfield M.J."/>
            <person name="Xiong C."/>
            <person name="Yue Q."/>
            <person name="Zhang X."/>
        </authorList>
    </citation>
    <scope>NUCLEOTIDE SEQUENCE [LARGE SCALE GENOMIC DNA]</scope>
    <source>
        <strain evidence="2 3">BP6252</strain>
    </source>
</reference>
<evidence type="ECO:0000256" key="1">
    <source>
        <dbReference type="SAM" id="MobiDB-lite"/>
    </source>
</evidence>
<dbReference type="PANTHER" id="PTHR38703">
    <property type="entry name" value="CHROMOSOME 8, WHOLE GENOME SHOTGUN SEQUENCE"/>
    <property type="match status" value="1"/>
</dbReference>
<evidence type="ECO:0000313" key="3">
    <source>
        <dbReference type="Proteomes" id="UP000256645"/>
    </source>
</evidence>
<evidence type="ECO:0000313" key="2">
    <source>
        <dbReference type="EMBL" id="RDW69822.1"/>
    </source>
</evidence>
<gene>
    <name evidence="2" type="ORF">BP6252_08842</name>
</gene>
<keyword evidence="3" id="KW-1185">Reference proteome</keyword>
<dbReference type="PANTHER" id="PTHR38703:SF1">
    <property type="entry name" value="ALLERGEN"/>
    <property type="match status" value="1"/>
</dbReference>
<comment type="caution">
    <text evidence="2">The sequence shown here is derived from an EMBL/GenBank/DDBJ whole genome shotgun (WGS) entry which is preliminary data.</text>
</comment>
<feature type="region of interest" description="Disordered" evidence="1">
    <location>
        <begin position="183"/>
        <end position="293"/>
    </location>
</feature>
<feature type="compositionally biased region" description="Basic and acidic residues" evidence="1">
    <location>
        <begin position="261"/>
        <end position="285"/>
    </location>
</feature>
<accession>A0A3D8R701</accession>
<dbReference type="EMBL" id="PDLM01000009">
    <property type="protein sequence ID" value="RDW69822.1"/>
    <property type="molecule type" value="Genomic_DNA"/>
</dbReference>
<dbReference type="STRING" id="1849047.A0A3D8R701"/>
<evidence type="ECO:0008006" key="4">
    <source>
        <dbReference type="Google" id="ProtNLM"/>
    </source>
</evidence>
<organism evidence="2 3">
    <name type="scientific">Coleophoma cylindrospora</name>
    <dbReference type="NCBI Taxonomy" id="1849047"/>
    <lineage>
        <taxon>Eukaryota</taxon>
        <taxon>Fungi</taxon>
        <taxon>Dikarya</taxon>
        <taxon>Ascomycota</taxon>
        <taxon>Pezizomycotina</taxon>
        <taxon>Leotiomycetes</taxon>
        <taxon>Helotiales</taxon>
        <taxon>Dermateaceae</taxon>
        <taxon>Coleophoma</taxon>
    </lineage>
</organism>
<name>A0A3D8R701_9HELO</name>
<protein>
    <recommendedName>
        <fullName evidence="4">Allergen</fullName>
    </recommendedName>
</protein>
<dbReference type="AlphaFoldDB" id="A0A3D8R701"/>
<proteinExistence type="predicted"/>
<dbReference type="Proteomes" id="UP000256645">
    <property type="component" value="Unassembled WGS sequence"/>
</dbReference>
<dbReference type="OrthoDB" id="2118965at2759"/>
<sequence>MEKAKAAVTGFLSKDGKHDTTVHENVNPAVQNEHVTKTHHENVTTAVDREVHQDHHHTSVQPVKHKEVLPEQHTHNMGSVEHREINHGNDSHVKQRLEAEAAQFKNTREVGETQHTSSAAPTMGGEHVHHHVHETIQPVIQKETIQPSVVHTTVPVHEVHHNEAKHHTASALPAVTMDEFKHKGGSLGGREERVDSFGGEPRTVGGTLGGHGAKGTTSLTEAEGDHHHHGTTGEHYTTSGNGTGSGMTGNNATHRGAGTHNDMHDDAHKKPSLMDKLNPKIDANGDGKAGFMT</sequence>